<reference evidence="3" key="3">
    <citation type="submission" date="2016-07" db="EMBL/GenBank/DDBJ databases">
        <title>Evolution of pathogenesis and genome organization in the Tremellales.</title>
        <authorList>
            <person name="Cuomo C."/>
            <person name="Litvintseva A."/>
            <person name="Heitman J."/>
            <person name="Chen Y."/>
            <person name="Sun S."/>
            <person name="Springer D."/>
            <person name="Dromer F."/>
            <person name="Young S."/>
            <person name="Zeng Q."/>
            <person name="Chapman S."/>
            <person name="Gujja S."/>
            <person name="Saif S."/>
            <person name="Birren B."/>
        </authorList>
    </citation>
    <scope>NUCLEOTIDE SEQUENCE</scope>
    <source>
        <strain evidence="3">CBS 10737</strain>
    </source>
</reference>
<feature type="compositionally biased region" description="Low complexity" evidence="2">
    <location>
        <begin position="383"/>
        <end position="394"/>
    </location>
</feature>
<dbReference type="EMBL" id="KI894014">
    <property type="protein sequence ID" value="OCF48143.1"/>
    <property type="molecule type" value="Genomic_DNA"/>
</dbReference>
<dbReference type="Gene3D" id="2.40.160.200">
    <property type="entry name" value="LURP1-related"/>
    <property type="match status" value="1"/>
</dbReference>
<evidence type="ECO:0000313" key="4">
    <source>
        <dbReference type="EMBL" id="WWC73704.1"/>
    </source>
</evidence>
<name>A0A1B9HXY1_9TREE</name>
<dbReference type="InterPro" id="IPR005552">
    <property type="entry name" value="Scramblase"/>
</dbReference>
<evidence type="ECO:0000313" key="5">
    <source>
        <dbReference type="Proteomes" id="UP000094020"/>
    </source>
</evidence>
<feature type="compositionally biased region" description="Polar residues" evidence="2">
    <location>
        <begin position="57"/>
        <end position="66"/>
    </location>
</feature>
<dbReference type="OrthoDB" id="191150at2759"/>
<dbReference type="AlphaFoldDB" id="A0A1B9HXY1"/>
<proteinExistence type="inferred from homology"/>
<reference evidence="4" key="2">
    <citation type="submission" date="2013-07" db="EMBL/GenBank/DDBJ databases">
        <authorList>
            <consortium name="The Broad Institute Genome Sequencing Platform"/>
            <person name="Cuomo C."/>
            <person name="Litvintseva A."/>
            <person name="Chen Y."/>
            <person name="Heitman J."/>
            <person name="Sun S."/>
            <person name="Springer D."/>
            <person name="Dromer F."/>
            <person name="Young S.K."/>
            <person name="Zeng Q."/>
            <person name="Gargeya S."/>
            <person name="Fitzgerald M."/>
            <person name="Abouelleil A."/>
            <person name="Alvarado L."/>
            <person name="Berlin A.M."/>
            <person name="Chapman S.B."/>
            <person name="Dewar J."/>
            <person name="Goldberg J."/>
            <person name="Griggs A."/>
            <person name="Gujja S."/>
            <person name="Hansen M."/>
            <person name="Howarth C."/>
            <person name="Imamovic A."/>
            <person name="Larimer J."/>
            <person name="McCowan C."/>
            <person name="Murphy C."/>
            <person name="Pearson M."/>
            <person name="Priest M."/>
            <person name="Roberts A."/>
            <person name="Saif S."/>
            <person name="Shea T."/>
            <person name="Sykes S."/>
            <person name="Wortman J."/>
            <person name="Nusbaum C."/>
            <person name="Birren B."/>
        </authorList>
    </citation>
    <scope>NUCLEOTIDE SEQUENCE</scope>
    <source>
        <strain evidence="4">CBS 10737</strain>
    </source>
</reference>
<dbReference type="Proteomes" id="UP000094020">
    <property type="component" value="Chromosome 11"/>
</dbReference>
<dbReference type="PANTHER" id="PTHR23248">
    <property type="entry name" value="PHOSPHOLIPID SCRAMBLASE-RELATED"/>
    <property type="match status" value="1"/>
</dbReference>
<reference evidence="3" key="1">
    <citation type="submission" date="2013-07" db="EMBL/GenBank/DDBJ databases">
        <title>The Genome Sequence of Cryptococcus pinus CBS10737.</title>
        <authorList>
            <consortium name="The Broad Institute Genome Sequencing Platform"/>
            <person name="Cuomo C."/>
            <person name="Litvintseva A."/>
            <person name="Chen Y."/>
            <person name="Heitman J."/>
            <person name="Sun S."/>
            <person name="Springer D."/>
            <person name="Dromer F."/>
            <person name="Young S.K."/>
            <person name="Zeng Q."/>
            <person name="Gargeya S."/>
            <person name="Fitzgerald M."/>
            <person name="Abouelleil A."/>
            <person name="Alvarado L."/>
            <person name="Berlin A.M."/>
            <person name="Chapman S.B."/>
            <person name="Dewar J."/>
            <person name="Goldberg J."/>
            <person name="Griggs A."/>
            <person name="Gujja S."/>
            <person name="Hansen M."/>
            <person name="Howarth C."/>
            <person name="Imamovic A."/>
            <person name="Larimer J."/>
            <person name="McCowan C."/>
            <person name="Murphy C."/>
            <person name="Pearson M."/>
            <person name="Priest M."/>
            <person name="Roberts A."/>
            <person name="Saif S."/>
            <person name="Shea T."/>
            <person name="Sykes S."/>
            <person name="Wortman J."/>
            <person name="Nusbaum C."/>
            <person name="Birren B."/>
        </authorList>
    </citation>
    <scope>NUCLEOTIDE SEQUENCE [LARGE SCALE GENOMIC DNA]</scope>
    <source>
        <strain evidence="3">CBS 10737</strain>
    </source>
</reference>
<dbReference type="SUPFAM" id="SSF54518">
    <property type="entry name" value="Tubby C-terminal domain-like"/>
    <property type="match status" value="1"/>
</dbReference>
<feature type="region of interest" description="Disordered" evidence="2">
    <location>
        <begin position="363"/>
        <end position="470"/>
    </location>
</feature>
<dbReference type="EMBL" id="CP144529">
    <property type="protein sequence ID" value="WWC73704.1"/>
    <property type="molecule type" value="Genomic_DNA"/>
</dbReference>
<dbReference type="GO" id="GO:0017128">
    <property type="term" value="F:phospholipid scramblase activity"/>
    <property type="evidence" value="ECO:0007669"/>
    <property type="project" value="InterPro"/>
</dbReference>
<keyword evidence="5" id="KW-1185">Reference proteome</keyword>
<feature type="region of interest" description="Disordered" evidence="2">
    <location>
        <begin position="37"/>
        <end position="90"/>
    </location>
</feature>
<dbReference type="STRING" id="1296096.A0A1B9HXY1"/>
<dbReference type="KEGG" id="kpin:30174380"/>
<dbReference type="RefSeq" id="XP_019009362.1">
    <property type="nucleotide sequence ID" value="XM_019157722.1"/>
</dbReference>
<evidence type="ECO:0000256" key="2">
    <source>
        <dbReference type="SAM" id="MobiDB-lite"/>
    </source>
</evidence>
<dbReference type="PANTHER" id="PTHR23248:SF9">
    <property type="entry name" value="PHOSPHOLIPID SCRAMBLASE"/>
    <property type="match status" value="1"/>
</dbReference>
<sequence>MLRRSITQTVLAGPSRQVLVPRYRGIATALPLLRQDERLPRGHIRPRRRPIHPSEPFDSTQPQQSNPYPQPDFDQYDPSTMQTPIPSRPVYIPPDPQSILGDNHAARNILAHESLVIVRQLEMLNVFMGLEQANRYAIHSPDGQLVGFLAEEEQSFVSAITRQALRTHRPFRAVIMDPTGKPVLWIRRPFAFINSKIFVHSQEGSEGKLVGETQQQWHPWRRRYNLFQKRGITEEDETFRQFAKVDSGFLAWDFWLKDRDDRLVASINRNFRGLGRELFTDTGQYVIRFDAAGTELELPPGSNINVQGQTLILPEGKEGGLSLDQRAMTLATAVSIDFDFFSRHSGSGGMGFPFIFWGGGDGGMEAQGQGRPSDVQAPSDGTAAGAAAGAAGAGMTEDEQIYGRQPSEFQQNEQNPDRYPPSEEGMEGYGEEQGRSEDEVMQDPWSQQQSDDGGFFGGGGDWGGGGGDWS</sequence>
<organism evidence="3">
    <name type="scientific">Kwoniella pini CBS 10737</name>
    <dbReference type="NCBI Taxonomy" id="1296096"/>
    <lineage>
        <taxon>Eukaryota</taxon>
        <taxon>Fungi</taxon>
        <taxon>Dikarya</taxon>
        <taxon>Basidiomycota</taxon>
        <taxon>Agaricomycotina</taxon>
        <taxon>Tremellomycetes</taxon>
        <taxon>Tremellales</taxon>
        <taxon>Cryptococcaceae</taxon>
        <taxon>Kwoniella</taxon>
    </lineage>
</organism>
<reference evidence="4" key="4">
    <citation type="submission" date="2024-02" db="EMBL/GenBank/DDBJ databases">
        <title>Comparative genomics of Cryptococcus and Kwoniella reveals pathogenesis evolution and contrasting modes of karyotype evolution via chromosome fusion or intercentromeric recombination.</title>
        <authorList>
            <person name="Coelho M.A."/>
            <person name="David-Palma M."/>
            <person name="Shea T."/>
            <person name="Bowers K."/>
            <person name="McGinley-Smith S."/>
            <person name="Mohammad A.W."/>
            <person name="Gnirke A."/>
            <person name="Yurkov A.M."/>
            <person name="Nowrousian M."/>
            <person name="Sun S."/>
            <person name="Cuomo C.A."/>
            <person name="Heitman J."/>
        </authorList>
    </citation>
    <scope>NUCLEOTIDE SEQUENCE</scope>
    <source>
        <strain evidence="4">CBS 10737</strain>
    </source>
</reference>
<comment type="similarity">
    <text evidence="1">Belongs to the phospholipid scramblase family.</text>
</comment>
<dbReference type="InterPro" id="IPR038595">
    <property type="entry name" value="LOR_sf"/>
</dbReference>
<accession>A0A1B9HXY1</accession>
<dbReference type="Pfam" id="PF03803">
    <property type="entry name" value="Scramblase"/>
    <property type="match status" value="1"/>
</dbReference>
<feature type="compositionally biased region" description="Gly residues" evidence="2">
    <location>
        <begin position="454"/>
        <end position="470"/>
    </location>
</feature>
<evidence type="ECO:0000256" key="1">
    <source>
        <dbReference type="ARBA" id="ARBA00005350"/>
    </source>
</evidence>
<feature type="compositionally biased region" description="Basic residues" evidence="2">
    <location>
        <begin position="41"/>
        <end position="51"/>
    </location>
</feature>
<evidence type="ECO:0000313" key="3">
    <source>
        <dbReference type="EMBL" id="OCF48143.1"/>
    </source>
</evidence>
<dbReference type="GO" id="GO:0005886">
    <property type="term" value="C:plasma membrane"/>
    <property type="evidence" value="ECO:0007669"/>
    <property type="project" value="TreeGrafter"/>
</dbReference>
<evidence type="ECO:0008006" key="6">
    <source>
        <dbReference type="Google" id="ProtNLM"/>
    </source>
</evidence>
<gene>
    <name evidence="3" type="ORF">I206_06011</name>
    <name evidence="4" type="ORF">I206_107676</name>
</gene>
<dbReference type="GeneID" id="30174380"/>
<dbReference type="InterPro" id="IPR025659">
    <property type="entry name" value="Tubby-like_C"/>
</dbReference>
<protein>
    <recommendedName>
        <fullName evidence="6">Phospholipid scramblase</fullName>
    </recommendedName>
</protein>